<dbReference type="EMBL" id="OZ019909">
    <property type="protein sequence ID" value="CAK9209672.1"/>
    <property type="molecule type" value="Genomic_DNA"/>
</dbReference>
<reference evidence="4" key="1">
    <citation type="submission" date="2024-02" db="EMBL/GenBank/DDBJ databases">
        <authorList>
            <consortium name="ELIXIR-Norway"/>
            <consortium name="Elixir Norway"/>
        </authorList>
    </citation>
    <scope>NUCLEOTIDE SEQUENCE</scope>
</reference>
<name>A0ABP0U0J5_9BRYO</name>
<evidence type="ECO:0000313" key="4">
    <source>
        <dbReference type="EMBL" id="CAK9209672.1"/>
    </source>
</evidence>
<comment type="similarity">
    <text evidence="2">Belongs to the enoyl-CoA hydratase/isomerase family.</text>
</comment>
<dbReference type="SUPFAM" id="SSF52096">
    <property type="entry name" value="ClpP/crotonase"/>
    <property type="match status" value="1"/>
</dbReference>
<accession>A0ABP0U0J5</accession>
<dbReference type="EC" id="3.1.2.4" evidence="2"/>
<dbReference type="InterPro" id="IPR032259">
    <property type="entry name" value="HIBYL-CoA-H"/>
</dbReference>
<comment type="function">
    <text evidence="2">Hydrolyzes 3-hydroxyisobutyryl-CoA (HIBYL-CoA), a saline catabolite. Has high activity toward isobutyryl-CoA. Could be an isobutyryl-CoA dehydrogenase that functions in valine catabolism.</text>
</comment>
<proteinExistence type="inferred from homology"/>
<organism evidence="4 5">
    <name type="scientific">Sphagnum troendelagicum</name>
    <dbReference type="NCBI Taxonomy" id="128251"/>
    <lineage>
        <taxon>Eukaryota</taxon>
        <taxon>Viridiplantae</taxon>
        <taxon>Streptophyta</taxon>
        <taxon>Embryophyta</taxon>
        <taxon>Bryophyta</taxon>
        <taxon>Sphagnophytina</taxon>
        <taxon>Sphagnopsida</taxon>
        <taxon>Sphagnales</taxon>
        <taxon>Sphagnaceae</taxon>
        <taxon>Sphagnum</taxon>
    </lineage>
</organism>
<evidence type="ECO:0000313" key="5">
    <source>
        <dbReference type="Proteomes" id="UP001497512"/>
    </source>
</evidence>
<gene>
    <name evidence="4" type="ORF">CSSPTR1EN2_LOCUS9961</name>
</gene>
<sequence length="400" mass="45069">MVNANSISLPQLSTQDDAKSVIVEDKGIARVVTLNRPRVLNCLNHEMVLTIIKHYEEWETDENVHFVVVKGNGRVFCAGGDLRMFFNAKKGDDSLSTTEVIYCKYWLDYHVGTYKKPLIALWTGLVMGGGAGLTVPGRFRVATEKAMFSMPEAALGLHTDCGSSFWLSRLPGHLGEYLALTGHRLDGAEMLTCGLATHFVPLQRLPELEKQLYELTSGDLDTLQKTLDEFSIPTTPGERSILHRTSAIDKLFCKDSVEDILAALEVQFNELAEDWVKEVIKIIKRSSPTGLKVTFNSIREARKKTWAECLRTEYRLTINAIKGTVSNDFYEGIRAIVVDKDNMPKWNPTSLQEVTPEDLKLVFQPFKENLELQLQDPRFVQSGWSGNFLQTAYHVEHATQ</sequence>
<dbReference type="Proteomes" id="UP001497512">
    <property type="component" value="Chromosome 17"/>
</dbReference>
<dbReference type="InterPro" id="IPR029045">
    <property type="entry name" value="ClpP/crotonase-like_dom_sf"/>
</dbReference>
<evidence type="ECO:0000259" key="3">
    <source>
        <dbReference type="Pfam" id="PF16113"/>
    </source>
</evidence>
<comment type="pathway">
    <text evidence="2">Amino-acid degradation; L-valine degradation.</text>
</comment>
<comment type="catalytic activity">
    <reaction evidence="2">
        <text>3-hydroxy-2-methylpropanoyl-CoA + H2O = 3-hydroxy-2-methylpropanoate + CoA + H(+)</text>
        <dbReference type="Rhea" id="RHEA:20888"/>
        <dbReference type="ChEBI" id="CHEBI:11805"/>
        <dbReference type="ChEBI" id="CHEBI:15377"/>
        <dbReference type="ChEBI" id="CHEBI:15378"/>
        <dbReference type="ChEBI" id="CHEBI:57287"/>
        <dbReference type="ChEBI" id="CHEBI:57340"/>
        <dbReference type="EC" id="3.1.2.4"/>
    </reaction>
</comment>
<evidence type="ECO:0000256" key="1">
    <source>
        <dbReference type="ARBA" id="ARBA00022801"/>
    </source>
</evidence>
<feature type="domain" description="Enoyl-CoA hydratase/isomerase" evidence="3">
    <location>
        <begin position="30"/>
        <end position="363"/>
    </location>
</feature>
<dbReference type="Gene3D" id="3.90.226.10">
    <property type="entry name" value="2-enoyl-CoA Hydratase, Chain A, domain 1"/>
    <property type="match status" value="1"/>
</dbReference>
<evidence type="ECO:0000256" key="2">
    <source>
        <dbReference type="RuleBase" id="RU369070"/>
    </source>
</evidence>
<dbReference type="PANTHER" id="PTHR43176">
    <property type="entry name" value="3-HYDROXYISOBUTYRYL-COA HYDROLASE-RELATED"/>
    <property type="match status" value="1"/>
</dbReference>
<keyword evidence="1 2" id="KW-0378">Hydrolase</keyword>
<protein>
    <recommendedName>
        <fullName evidence="2">3-hydroxyisobutyryl-CoA hydrolase</fullName>
        <shortName evidence="2">HIB-CoA hydrolase</shortName>
        <shortName evidence="2">HIBYL-CoA-H</shortName>
        <ecNumber evidence="2">3.1.2.4</ecNumber>
    </recommendedName>
    <alternativeName>
        <fullName evidence="2">3-hydroxyisobutyryl-coenzyme A hydrolase</fullName>
    </alternativeName>
</protein>
<dbReference type="Pfam" id="PF16113">
    <property type="entry name" value="ECH_2"/>
    <property type="match status" value="1"/>
</dbReference>
<dbReference type="PANTHER" id="PTHR43176:SF2">
    <property type="entry name" value="3-HYDROXYISOBUTYRYL-COA HYDROLASE-LIKE PROTEIN 5"/>
    <property type="match status" value="1"/>
</dbReference>
<dbReference type="CDD" id="cd06558">
    <property type="entry name" value="crotonase-like"/>
    <property type="match status" value="1"/>
</dbReference>
<dbReference type="InterPro" id="IPR045004">
    <property type="entry name" value="ECH_dom"/>
</dbReference>
<keyword evidence="5" id="KW-1185">Reference proteome</keyword>
<dbReference type="NCBIfam" id="NF004127">
    <property type="entry name" value="PRK05617.1"/>
    <property type="match status" value="1"/>
</dbReference>